<dbReference type="GO" id="GO:0005886">
    <property type="term" value="C:plasma membrane"/>
    <property type="evidence" value="ECO:0007669"/>
    <property type="project" value="UniProtKB-SubCell"/>
</dbReference>
<organism evidence="10 11">
    <name type="scientific">Actinocatenispora thailandica</name>
    <dbReference type="NCBI Taxonomy" id="227318"/>
    <lineage>
        <taxon>Bacteria</taxon>
        <taxon>Bacillati</taxon>
        <taxon>Actinomycetota</taxon>
        <taxon>Actinomycetes</taxon>
        <taxon>Micromonosporales</taxon>
        <taxon>Micromonosporaceae</taxon>
        <taxon>Actinocatenispora</taxon>
    </lineage>
</organism>
<sequence>MGRVFLIGRLIRTDLRRWPVPAVLFVIVVGVAAGTLAVGMALGRTTAADYAATRAATNGPDLMILTADQLPAERAALRSIARRDGVTGHVGPYRLLRGATLSVHGRRMTATVEGRGTTPSSVDRPRVTAGHWLRPGGAVLERGFASALHIRVGDRVLLAGRSFPVVGIAVTTATGVYPGAGLDVGPNDYAGLIWLTDADLGPLTTPALRPGYAMGLTLADPNVKAFQNAIRPALRANPDVRVNTRGAFTTEDSSNRVLADTEAVLQIGGWLMAVAGLAGLASLATLRSDQQVRRAGRLKAAGATPGLIGTVLLAEYAVLALAAAAAGLLAARLIVPAIGHPSDSLLHAPVSIGAGTAVPVCALALLVALLTSAGPAIRVARTPTVAALAGAGGRELTHPAGLTGLAGALPVPLMLGLRLAARRLRRAVLTAAGVAAVAAVIAGLLCWHAQPQSGSLTARTEHTYHAIVAITVALIALAALDAIVIVWSTALDGRRSLAVARAFGATPAQVTAALVIAPLPAAAAGAAVGMPIGLGLYWLVSNAGARMAATPPTWWLLLGAAGIVLGVAVLGAIPARLDARRPVAPVLGAETH</sequence>
<evidence type="ECO:0000256" key="5">
    <source>
        <dbReference type="ARBA" id="ARBA00023136"/>
    </source>
</evidence>
<evidence type="ECO:0000256" key="7">
    <source>
        <dbReference type="SAM" id="Phobius"/>
    </source>
</evidence>
<dbReference type="AlphaFoldDB" id="A0A7R7DML6"/>
<feature type="domain" description="MacB-like periplasmic core" evidence="9">
    <location>
        <begin position="26"/>
        <end position="185"/>
    </location>
</feature>
<dbReference type="GO" id="GO:0022857">
    <property type="term" value="F:transmembrane transporter activity"/>
    <property type="evidence" value="ECO:0007669"/>
    <property type="project" value="TreeGrafter"/>
</dbReference>
<dbReference type="RefSeq" id="WP_203961039.1">
    <property type="nucleotide sequence ID" value="NZ_AP023355.1"/>
</dbReference>
<dbReference type="Pfam" id="PF02687">
    <property type="entry name" value="FtsX"/>
    <property type="match status" value="2"/>
</dbReference>
<protein>
    <recommendedName>
        <fullName evidence="12">ABC transporter permease</fullName>
    </recommendedName>
</protein>
<keyword evidence="5 7" id="KW-0472">Membrane</keyword>
<comment type="subcellular location">
    <subcellularLocation>
        <location evidence="1">Cell membrane</location>
        <topology evidence="1">Multi-pass membrane protein</topology>
    </subcellularLocation>
</comment>
<feature type="transmembrane region" description="Helical" evidence="7">
    <location>
        <begin position="350"/>
        <end position="371"/>
    </location>
</feature>
<feature type="domain" description="ABC3 transporter permease C-terminal" evidence="8">
    <location>
        <begin position="270"/>
        <end position="383"/>
    </location>
</feature>
<feature type="transmembrane region" description="Helical" evidence="7">
    <location>
        <begin position="462"/>
        <end position="491"/>
    </location>
</feature>
<feature type="transmembrane region" description="Helical" evidence="7">
    <location>
        <begin position="20"/>
        <end position="42"/>
    </location>
</feature>
<keyword evidence="3 7" id="KW-0812">Transmembrane</keyword>
<reference evidence="10 11" key="1">
    <citation type="submission" date="2020-08" db="EMBL/GenBank/DDBJ databases">
        <title>Whole genome shotgun sequence of Actinocatenispora thailandica NBRC 105041.</title>
        <authorList>
            <person name="Komaki H."/>
            <person name="Tamura T."/>
        </authorList>
    </citation>
    <scope>NUCLEOTIDE SEQUENCE [LARGE SCALE GENOMIC DNA]</scope>
    <source>
        <strain evidence="10 11">NBRC 105041</strain>
    </source>
</reference>
<evidence type="ECO:0000259" key="9">
    <source>
        <dbReference type="Pfam" id="PF12704"/>
    </source>
</evidence>
<comment type="similarity">
    <text evidence="6">Belongs to the ABC-4 integral membrane protein family.</text>
</comment>
<keyword evidence="4 7" id="KW-1133">Transmembrane helix</keyword>
<evidence type="ECO:0000256" key="1">
    <source>
        <dbReference type="ARBA" id="ARBA00004651"/>
    </source>
</evidence>
<feature type="transmembrane region" description="Helical" evidence="7">
    <location>
        <begin position="512"/>
        <end position="540"/>
    </location>
</feature>
<evidence type="ECO:0000313" key="10">
    <source>
        <dbReference type="EMBL" id="BCJ34291.1"/>
    </source>
</evidence>
<name>A0A7R7DML6_9ACTN</name>
<keyword evidence="11" id="KW-1185">Reference proteome</keyword>
<dbReference type="InterPro" id="IPR050250">
    <property type="entry name" value="Macrolide_Exporter_MacB"/>
</dbReference>
<evidence type="ECO:0000256" key="2">
    <source>
        <dbReference type="ARBA" id="ARBA00022475"/>
    </source>
</evidence>
<accession>A0A7R7DML6</accession>
<keyword evidence="2" id="KW-1003">Cell membrane</keyword>
<gene>
    <name evidence="10" type="ORF">Athai_17940</name>
</gene>
<evidence type="ECO:0000256" key="6">
    <source>
        <dbReference type="ARBA" id="ARBA00038076"/>
    </source>
</evidence>
<feature type="domain" description="ABC3 transporter permease C-terminal" evidence="8">
    <location>
        <begin position="470"/>
        <end position="580"/>
    </location>
</feature>
<dbReference type="EMBL" id="AP023355">
    <property type="protein sequence ID" value="BCJ34291.1"/>
    <property type="molecule type" value="Genomic_DNA"/>
</dbReference>
<evidence type="ECO:0000313" key="11">
    <source>
        <dbReference type="Proteomes" id="UP000611640"/>
    </source>
</evidence>
<feature type="transmembrane region" description="Helical" evidence="7">
    <location>
        <begin position="552"/>
        <end position="573"/>
    </location>
</feature>
<dbReference type="InterPro" id="IPR003838">
    <property type="entry name" value="ABC3_permease_C"/>
</dbReference>
<evidence type="ECO:0000259" key="8">
    <source>
        <dbReference type="Pfam" id="PF02687"/>
    </source>
</evidence>
<evidence type="ECO:0000256" key="3">
    <source>
        <dbReference type="ARBA" id="ARBA00022692"/>
    </source>
</evidence>
<dbReference type="KEGG" id="atl:Athai_17940"/>
<evidence type="ECO:0000256" key="4">
    <source>
        <dbReference type="ARBA" id="ARBA00022989"/>
    </source>
</evidence>
<feature type="transmembrane region" description="Helical" evidence="7">
    <location>
        <begin position="263"/>
        <end position="286"/>
    </location>
</feature>
<dbReference type="PANTHER" id="PTHR30572:SF4">
    <property type="entry name" value="ABC TRANSPORTER PERMEASE YTRF"/>
    <property type="match status" value="1"/>
</dbReference>
<evidence type="ECO:0008006" key="12">
    <source>
        <dbReference type="Google" id="ProtNLM"/>
    </source>
</evidence>
<dbReference type="PANTHER" id="PTHR30572">
    <property type="entry name" value="MEMBRANE COMPONENT OF TRANSPORTER-RELATED"/>
    <property type="match status" value="1"/>
</dbReference>
<feature type="transmembrane region" description="Helical" evidence="7">
    <location>
        <begin position="307"/>
        <end position="330"/>
    </location>
</feature>
<feature type="transmembrane region" description="Helical" evidence="7">
    <location>
        <begin position="427"/>
        <end position="450"/>
    </location>
</feature>
<dbReference type="Proteomes" id="UP000611640">
    <property type="component" value="Chromosome"/>
</dbReference>
<proteinExistence type="inferred from homology"/>
<dbReference type="InterPro" id="IPR025857">
    <property type="entry name" value="MacB_PCD"/>
</dbReference>
<dbReference type="Pfam" id="PF12704">
    <property type="entry name" value="MacB_PCD"/>
    <property type="match status" value="1"/>
</dbReference>